<dbReference type="EMBL" id="CVRI01000054">
    <property type="protein sequence ID" value="CRK99896.1"/>
    <property type="molecule type" value="Genomic_DNA"/>
</dbReference>
<protein>
    <submittedName>
        <fullName evidence="1">CLUMA_CG013199, isoform A</fullName>
    </submittedName>
</protein>
<proteinExistence type="predicted"/>
<dbReference type="OrthoDB" id="8037455at2759"/>
<evidence type="ECO:0000313" key="2">
    <source>
        <dbReference type="Proteomes" id="UP000183832"/>
    </source>
</evidence>
<gene>
    <name evidence="1" type="ORF">CLUMA_CG013199</name>
</gene>
<evidence type="ECO:0000313" key="1">
    <source>
        <dbReference type="EMBL" id="CRK99896.1"/>
    </source>
</evidence>
<organism evidence="1 2">
    <name type="scientific">Clunio marinus</name>
    <dbReference type="NCBI Taxonomy" id="568069"/>
    <lineage>
        <taxon>Eukaryota</taxon>
        <taxon>Metazoa</taxon>
        <taxon>Ecdysozoa</taxon>
        <taxon>Arthropoda</taxon>
        <taxon>Hexapoda</taxon>
        <taxon>Insecta</taxon>
        <taxon>Pterygota</taxon>
        <taxon>Neoptera</taxon>
        <taxon>Endopterygota</taxon>
        <taxon>Diptera</taxon>
        <taxon>Nematocera</taxon>
        <taxon>Chironomoidea</taxon>
        <taxon>Chironomidae</taxon>
        <taxon>Clunio</taxon>
    </lineage>
</organism>
<keyword evidence="2" id="KW-1185">Reference proteome</keyword>
<dbReference type="Proteomes" id="UP000183832">
    <property type="component" value="Unassembled WGS sequence"/>
</dbReference>
<accession>A0A1J1II73</accession>
<reference evidence="1 2" key="1">
    <citation type="submission" date="2015-04" db="EMBL/GenBank/DDBJ databases">
        <authorList>
            <person name="Syromyatnikov M.Y."/>
            <person name="Popov V.N."/>
        </authorList>
    </citation>
    <scope>NUCLEOTIDE SEQUENCE [LARGE SCALE GENOMIC DNA]</scope>
</reference>
<name>A0A1J1II73_9DIPT</name>
<sequence length="166" mass="18955">MLGILSCTTTSIPGCCNKICERFLSLNTTSLMTHLKNAVRRHVFLVIQIMVKNSDGATTVIQKKQKGSGNEGKVRDNSFASKADRLSNLLPSETVTEGKYVHDVNRWAYKPDNSGKYVHKPEWNEYNGGYGPFRNPYEHDGIPYEHDGRPYEHDERQIIKIKKDNR</sequence>
<dbReference type="AlphaFoldDB" id="A0A1J1II73"/>